<proteinExistence type="predicted"/>
<sequence>MSGFYLRGAIVEFMPTPLIPIPNIIVFQYNPETMSHAWTQPEAPKAGPNQTTTNPLAVEGNPGESFSFTLSMDAADSIADGGASGALASVTGIASRLAALEMLLFPSSDSEKGLLGTVTAALGGGGASQKRKVPASTINTCLFVWGPGRIVPVRLTALTVTERIYDTLLIPVKAEAQVTLRALTDEELKHNTDTLKDLANVANTYTHGLRQALAVANLVNAADSILGMLPI</sequence>
<accession>A0ABN2QN76</accession>
<name>A0ABN2QN76_9MICO</name>
<evidence type="ECO:0000313" key="1">
    <source>
        <dbReference type="EMBL" id="GAA1954689.1"/>
    </source>
</evidence>
<keyword evidence="2" id="KW-1185">Reference proteome</keyword>
<protein>
    <submittedName>
        <fullName evidence="1">Uncharacterized protein</fullName>
    </submittedName>
</protein>
<comment type="caution">
    <text evidence="1">The sequence shown here is derived from an EMBL/GenBank/DDBJ whole genome shotgun (WGS) entry which is preliminary data.</text>
</comment>
<gene>
    <name evidence="1" type="ORF">GCM10009776_15820</name>
</gene>
<evidence type="ECO:0000313" key="2">
    <source>
        <dbReference type="Proteomes" id="UP001499933"/>
    </source>
</evidence>
<reference evidence="1 2" key="1">
    <citation type="journal article" date="2019" name="Int. J. Syst. Evol. Microbiol.">
        <title>The Global Catalogue of Microorganisms (GCM) 10K type strain sequencing project: providing services to taxonomists for standard genome sequencing and annotation.</title>
        <authorList>
            <consortium name="The Broad Institute Genomics Platform"/>
            <consortium name="The Broad Institute Genome Sequencing Center for Infectious Disease"/>
            <person name="Wu L."/>
            <person name="Ma J."/>
        </authorList>
    </citation>
    <scope>NUCLEOTIDE SEQUENCE [LARGE SCALE GENOMIC DNA]</scope>
    <source>
        <strain evidence="1 2">JCM 14901</strain>
    </source>
</reference>
<organism evidence="1 2">
    <name type="scientific">Microbacterium deminutum</name>
    <dbReference type="NCBI Taxonomy" id="344164"/>
    <lineage>
        <taxon>Bacteria</taxon>
        <taxon>Bacillati</taxon>
        <taxon>Actinomycetota</taxon>
        <taxon>Actinomycetes</taxon>
        <taxon>Micrococcales</taxon>
        <taxon>Microbacteriaceae</taxon>
        <taxon>Microbacterium</taxon>
    </lineage>
</organism>
<dbReference type="RefSeq" id="WP_344093128.1">
    <property type="nucleotide sequence ID" value="NZ_BAAAOG010000002.1"/>
</dbReference>
<dbReference type="EMBL" id="BAAAOG010000002">
    <property type="protein sequence ID" value="GAA1954689.1"/>
    <property type="molecule type" value="Genomic_DNA"/>
</dbReference>
<dbReference type="Proteomes" id="UP001499933">
    <property type="component" value="Unassembled WGS sequence"/>
</dbReference>